<proteinExistence type="predicted"/>
<dbReference type="EMBL" id="JBBNAG010000005">
    <property type="protein sequence ID" value="KAK9133502.1"/>
    <property type="molecule type" value="Genomic_DNA"/>
</dbReference>
<feature type="compositionally biased region" description="Basic and acidic residues" evidence="1">
    <location>
        <begin position="96"/>
        <end position="122"/>
    </location>
</feature>
<comment type="caution">
    <text evidence="2">The sequence shown here is derived from an EMBL/GenBank/DDBJ whole genome shotgun (WGS) entry which is preliminary data.</text>
</comment>
<sequence length="169" mass="18816">MAEDANQAAVATAMRWPARDAVTCSVSECSGVFKERTDERCDAMMRIAVMWRTTGDGMTDGDRDVLRRVCRGLGGSGDLSPTPENMSLPLMTRKNGRIETRETVGENGKRGGEREKRKTVEKKGKKRERGKIVKKGSEGCGHVSGRYQVKKKVRFEDDVVEPSSNNEKY</sequence>
<dbReference type="Proteomes" id="UP001419268">
    <property type="component" value="Unassembled WGS sequence"/>
</dbReference>
<gene>
    <name evidence="2" type="ORF">Scep_013030</name>
</gene>
<accession>A0AAP0JIH6</accession>
<evidence type="ECO:0000256" key="1">
    <source>
        <dbReference type="SAM" id="MobiDB-lite"/>
    </source>
</evidence>
<organism evidence="2 3">
    <name type="scientific">Stephania cephalantha</name>
    <dbReference type="NCBI Taxonomy" id="152367"/>
    <lineage>
        <taxon>Eukaryota</taxon>
        <taxon>Viridiplantae</taxon>
        <taxon>Streptophyta</taxon>
        <taxon>Embryophyta</taxon>
        <taxon>Tracheophyta</taxon>
        <taxon>Spermatophyta</taxon>
        <taxon>Magnoliopsida</taxon>
        <taxon>Ranunculales</taxon>
        <taxon>Menispermaceae</taxon>
        <taxon>Menispermoideae</taxon>
        <taxon>Cissampelideae</taxon>
        <taxon>Stephania</taxon>
    </lineage>
</organism>
<evidence type="ECO:0000313" key="3">
    <source>
        <dbReference type="Proteomes" id="UP001419268"/>
    </source>
</evidence>
<dbReference type="AlphaFoldDB" id="A0AAP0JIH6"/>
<keyword evidence="3" id="KW-1185">Reference proteome</keyword>
<evidence type="ECO:0000313" key="2">
    <source>
        <dbReference type="EMBL" id="KAK9133502.1"/>
    </source>
</evidence>
<protein>
    <submittedName>
        <fullName evidence="2">Uncharacterized protein</fullName>
    </submittedName>
</protein>
<feature type="compositionally biased region" description="Basic residues" evidence="1">
    <location>
        <begin position="123"/>
        <end position="134"/>
    </location>
</feature>
<feature type="region of interest" description="Disordered" evidence="1">
    <location>
        <begin position="73"/>
        <end position="144"/>
    </location>
</feature>
<name>A0AAP0JIH6_9MAGN</name>
<reference evidence="2 3" key="1">
    <citation type="submission" date="2024-01" db="EMBL/GenBank/DDBJ databases">
        <title>Genome assemblies of Stephania.</title>
        <authorList>
            <person name="Yang L."/>
        </authorList>
    </citation>
    <scope>NUCLEOTIDE SEQUENCE [LARGE SCALE GENOMIC DNA]</scope>
    <source>
        <strain evidence="2">JXDWG</strain>
        <tissue evidence="2">Leaf</tissue>
    </source>
</reference>